<dbReference type="Gene3D" id="2.70.98.70">
    <property type="match status" value="1"/>
</dbReference>
<name>X0SYS9_9ZZZZ</name>
<gene>
    <name evidence="2" type="ORF">S01H1_30655</name>
</gene>
<dbReference type="AlphaFoldDB" id="X0SYS9"/>
<dbReference type="EMBL" id="BARS01018877">
    <property type="protein sequence ID" value="GAF86124.1"/>
    <property type="molecule type" value="Genomic_DNA"/>
</dbReference>
<reference evidence="2" key="1">
    <citation type="journal article" date="2014" name="Front. Microbiol.">
        <title>High frequency of phylogenetically diverse reductive dehalogenase-homologous genes in deep subseafloor sedimentary metagenomes.</title>
        <authorList>
            <person name="Kawai M."/>
            <person name="Futagami T."/>
            <person name="Toyoda A."/>
            <person name="Takaki Y."/>
            <person name="Nishi S."/>
            <person name="Hori S."/>
            <person name="Arai W."/>
            <person name="Tsubouchi T."/>
            <person name="Morono Y."/>
            <person name="Uchiyama I."/>
            <person name="Ito T."/>
            <person name="Fujiyama A."/>
            <person name="Inagaki F."/>
            <person name="Takami H."/>
        </authorList>
    </citation>
    <scope>NUCLEOTIDE SEQUENCE</scope>
    <source>
        <strain evidence="2">Expedition CK06-06</strain>
    </source>
</reference>
<feature type="domain" description="Heparinase II/III-like C-terminal" evidence="1">
    <location>
        <begin position="4"/>
        <end position="132"/>
    </location>
</feature>
<protein>
    <recommendedName>
        <fullName evidence="1">Heparinase II/III-like C-terminal domain-containing protein</fullName>
    </recommendedName>
</protein>
<dbReference type="InterPro" id="IPR012480">
    <property type="entry name" value="Hepar_II_III_C"/>
</dbReference>
<accession>X0SYS9</accession>
<feature type="non-terminal residue" evidence="2">
    <location>
        <position position="1"/>
    </location>
</feature>
<evidence type="ECO:0000313" key="2">
    <source>
        <dbReference type="EMBL" id="GAF86124.1"/>
    </source>
</evidence>
<proteinExistence type="predicted"/>
<evidence type="ECO:0000259" key="1">
    <source>
        <dbReference type="Pfam" id="PF07940"/>
    </source>
</evidence>
<dbReference type="GO" id="GO:0016829">
    <property type="term" value="F:lyase activity"/>
    <property type="evidence" value="ECO:0007669"/>
    <property type="project" value="InterPro"/>
</dbReference>
<dbReference type="Pfam" id="PF07940">
    <property type="entry name" value="Hepar_II_III_C"/>
    <property type="match status" value="1"/>
</dbReference>
<organism evidence="2">
    <name type="scientific">marine sediment metagenome</name>
    <dbReference type="NCBI Taxonomy" id="412755"/>
    <lineage>
        <taxon>unclassified sequences</taxon>
        <taxon>metagenomes</taxon>
        <taxon>ecological metagenomes</taxon>
    </lineage>
</organism>
<comment type="caution">
    <text evidence="2">The sequence shown here is derived from an EMBL/GenBank/DDBJ whole genome shotgun (WGS) entry which is preliminary data.</text>
</comment>
<sequence length="228" mass="26061">EALAIPSGYRSFHGSDHHTKWSWETKSSNCITFDGGIGQIKRDAASKGKIVKFEPQDLYDYILGDATVAYQGLLKKFHRHVVHIRPGIFVIYDDLEAPKPVTYEWWLHALSEMNVDPEKRSITISQGNARLKVLFLQSEKLNFHQFKGFPVPPERGEEDQWHVTASISSKSTASKFITVLIPFKKYKEPELSVDNLIEKPKEVSLELNIKGKKYFISFVPEVSVQKVN</sequence>